<dbReference type="Proteomes" id="UP000240317">
    <property type="component" value="Unassembled WGS sequence"/>
</dbReference>
<name>A0A2T3W8U5_9DEIO</name>
<dbReference type="Gene3D" id="2.60.40.10">
    <property type="entry name" value="Immunoglobulins"/>
    <property type="match status" value="1"/>
</dbReference>
<keyword evidence="1" id="KW-0732">Signal</keyword>
<dbReference type="AlphaFoldDB" id="A0A2T3W8U5"/>
<dbReference type="SUPFAM" id="SSF49478">
    <property type="entry name" value="Cna protein B-type domain"/>
    <property type="match status" value="1"/>
</dbReference>
<dbReference type="InterPro" id="IPR013783">
    <property type="entry name" value="Ig-like_fold"/>
</dbReference>
<evidence type="ECO:0000256" key="1">
    <source>
        <dbReference type="SAM" id="SignalP"/>
    </source>
</evidence>
<evidence type="ECO:0000313" key="3">
    <source>
        <dbReference type="Proteomes" id="UP000240317"/>
    </source>
</evidence>
<feature type="signal peptide" evidence="1">
    <location>
        <begin position="1"/>
        <end position="20"/>
    </location>
</feature>
<organism evidence="2 3">
    <name type="scientific">Deinococcus arcticus</name>
    <dbReference type="NCBI Taxonomy" id="2136176"/>
    <lineage>
        <taxon>Bacteria</taxon>
        <taxon>Thermotogati</taxon>
        <taxon>Deinococcota</taxon>
        <taxon>Deinococci</taxon>
        <taxon>Deinococcales</taxon>
        <taxon>Deinococcaceae</taxon>
        <taxon>Deinococcus</taxon>
    </lineage>
</organism>
<evidence type="ECO:0008006" key="4">
    <source>
        <dbReference type="Google" id="ProtNLM"/>
    </source>
</evidence>
<protein>
    <recommendedName>
        <fullName evidence="4">Alpha-galactosidase NEW3 domain-containing protein</fullName>
    </recommendedName>
</protein>
<dbReference type="OrthoDB" id="53545at2"/>
<comment type="caution">
    <text evidence="2">The sequence shown here is derived from an EMBL/GenBank/DDBJ whole genome shotgun (WGS) entry which is preliminary data.</text>
</comment>
<feature type="chain" id="PRO_5015604492" description="Alpha-galactosidase NEW3 domain-containing protein" evidence="1">
    <location>
        <begin position="21"/>
        <end position="830"/>
    </location>
</feature>
<reference evidence="2 3" key="1">
    <citation type="submission" date="2018-03" db="EMBL/GenBank/DDBJ databases">
        <title>Draft genome of Deinococcus sp. OD32.</title>
        <authorList>
            <person name="Wang X.-P."/>
            <person name="Du Z.-J."/>
        </authorList>
    </citation>
    <scope>NUCLEOTIDE SEQUENCE [LARGE SCALE GENOMIC DNA]</scope>
    <source>
        <strain evidence="2 3">OD32</strain>
    </source>
</reference>
<dbReference type="RefSeq" id="WP_107137808.1">
    <property type="nucleotide sequence ID" value="NZ_PYSV01000007.1"/>
</dbReference>
<evidence type="ECO:0000313" key="2">
    <source>
        <dbReference type="EMBL" id="PTA68214.1"/>
    </source>
</evidence>
<gene>
    <name evidence="2" type="ORF">C8263_09145</name>
</gene>
<accession>A0A2T3W8U5</accession>
<sequence length="830" mass="85657">MNRRGALVLTGLLLGAGAQAVTVTASPTPLSAEARTPLTFAVELQNPSAQPQRGTLTLALPPGWTLLAGDPSYELAPGESRLELLTLLPPARLNAGALTLRVASPESAVNVQVQVPAAPRLEIEVLDAPVASASAQYSVTWRVTNTGNVDQELQLSGQGDGTQVQLSRTRLPLAPGEAAEVQARVQVPPGGRAQPLQVTLKVQGQGAAATSRASTDRVLRRPAPAQLSHVFPLQLTVGGGTAAPGQVDFTLTGQGAPVQGDPGTLHLSASRTAFQVTYARPDAAWSAGHLSPQQHPLLAAPLLGAAGTRRLGPVTFSAYAGQRQGQFSVGGGLLAQGAQGQLGLELDRTGPHLKAGLYGQVQGGLGAGRVQASGALALNLSTGGAAAEAKGLYQMGGAELSLQYAGATAGWKGAAAPTQTLSAGLNLRPQADLTLGVQLGLQGSGPLTPRLSASASVRRHFGQLGVSALLSPAAQSVAGTLNHTWGSTPLRHQVTWTAPTVDAGPQLSYQVGATRRQDTLQLLPTAGFSHDLRSGQTVLSGGLRADYRASPQTTYSAAVNTTNLRAGQFSAELNATHARAGGATSALSARVSHQDARWRGELRAAVTLAVEVPVHRRADLARVEGRILLPGGAGAAGLLLRAGDLATETDAEGRFVFEALPAGSVTLSLLGGTLPPGTQLEPALPLLLDLRPQETRRLEVRGLQTATLSGRVQLQLPENPEVRELLSADLPPLGGLDVQLSAPGQAPLTVAPNPDGSFSFPGLRPGTYTLQFAPQAQALLAGHGVPAPLEVTLRGAEQREVDLAVQWRPREVRIDDVQELTPAPLPPQTP</sequence>
<proteinExistence type="predicted"/>
<keyword evidence="3" id="KW-1185">Reference proteome</keyword>
<dbReference type="EMBL" id="PYSV01000007">
    <property type="protein sequence ID" value="PTA68214.1"/>
    <property type="molecule type" value="Genomic_DNA"/>
</dbReference>